<dbReference type="InterPro" id="IPR014756">
    <property type="entry name" value="Ig_E-set"/>
</dbReference>
<dbReference type="AlphaFoldDB" id="A0A6M1RJA7"/>
<dbReference type="EMBL" id="JAAKYA010000072">
    <property type="protein sequence ID" value="NGO39816.1"/>
    <property type="molecule type" value="Genomic_DNA"/>
</dbReference>
<protein>
    <submittedName>
        <fullName evidence="2">Glycoside hydrolase family 13</fullName>
    </submittedName>
</protein>
<dbReference type="Pfam" id="PF02922">
    <property type="entry name" value="CBM_48"/>
    <property type="match status" value="1"/>
</dbReference>
<name>A0A6M1RJA7_9BACT</name>
<dbReference type="Proteomes" id="UP000477311">
    <property type="component" value="Unassembled WGS sequence"/>
</dbReference>
<comment type="caution">
    <text evidence="2">The sequence shown here is derived from an EMBL/GenBank/DDBJ whole genome shotgun (WGS) entry which is preliminary data.</text>
</comment>
<evidence type="ECO:0000313" key="2">
    <source>
        <dbReference type="EMBL" id="NGO39816.1"/>
    </source>
</evidence>
<sequence>MHSHPATAHHRYSAHRNLRPVNFICQAPQARSVSLVGDFNNWDPTAHPMQRMPDGAWLLKVELRHGHHRYAFLVDGVLTLDPRAQGITRNDQGERVSLIAVS</sequence>
<reference evidence="2 3" key="1">
    <citation type="submission" date="2020-02" db="EMBL/GenBank/DDBJ databases">
        <title>Draft genome sequence of Limisphaera ngatamarikiensis NGM72.4T, a thermophilic Verrucomicrobia grouped in subdivision 3.</title>
        <authorList>
            <person name="Carere C.R."/>
            <person name="Steen J."/>
            <person name="Hugenholtz P."/>
            <person name="Stott M.B."/>
        </authorList>
    </citation>
    <scope>NUCLEOTIDE SEQUENCE [LARGE SCALE GENOMIC DNA]</scope>
    <source>
        <strain evidence="2 3">NGM72.4</strain>
    </source>
</reference>
<gene>
    <name evidence="2" type="ORF">G4L39_10485</name>
</gene>
<accession>A0A6M1RJA7</accession>
<dbReference type="InterPro" id="IPR004193">
    <property type="entry name" value="Glyco_hydro_13_N"/>
</dbReference>
<dbReference type="SUPFAM" id="SSF81296">
    <property type="entry name" value="E set domains"/>
    <property type="match status" value="1"/>
</dbReference>
<evidence type="ECO:0000259" key="1">
    <source>
        <dbReference type="Pfam" id="PF02922"/>
    </source>
</evidence>
<dbReference type="GO" id="GO:0005975">
    <property type="term" value="P:carbohydrate metabolic process"/>
    <property type="evidence" value="ECO:0007669"/>
    <property type="project" value="InterPro"/>
</dbReference>
<dbReference type="CDD" id="cd07184">
    <property type="entry name" value="E_set_Isoamylase_like_N"/>
    <property type="match status" value="1"/>
</dbReference>
<organism evidence="2 3">
    <name type="scientific">Limisphaera ngatamarikiensis</name>
    <dbReference type="NCBI Taxonomy" id="1324935"/>
    <lineage>
        <taxon>Bacteria</taxon>
        <taxon>Pseudomonadati</taxon>
        <taxon>Verrucomicrobiota</taxon>
        <taxon>Verrucomicrobiia</taxon>
        <taxon>Limisphaerales</taxon>
        <taxon>Limisphaeraceae</taxon>
        <taxon>Limisphaera</taxon>
    </lineage>
</organism>
<dbReference type="InterPro" id="IPR013783">
    <property type="entry name" value="Ig-like_fold"/>
</dbReference>
<dbReference type="GO" id="GO:0004553">
    <property type="term" value="F:hydrolase activity, hydrolyzing O-glycosyl compounds"/>
    <property type="evidence" value="ECO:0007669"/>
    <property type="project" value="InterPro"/>
</dbReference>
<evidence type="ECO:0000313" key="3">
    <source>
        <dbReference type="Proteomes" id="UP000477311"/>
    </source>
</evidence>
<feature type="domain" description="Glycoside hydrolase family 13 N-terminal" evidence="1">
    <location>
        <begin position="19"/>
        <end position="76"/>
    </location>
</feature>
<keyword evidence="3" id="KW-1185">Reference proteome</keyword>
<dbReference type="Gene3D" id="2.60.40.10">
    <property type="entry name" value="Immunoglobulins"/>
    <property type="match status" value="1"/>
</dbReference>
<proteinExistence type="predicted"/>
<keyword evidence="2" id="KW-0378">Hydrolase</keyword>